<keyword evidence="2" id="KW-0808">Transferase</keyword>
<name>A0A381R9A1_9ZZZZ</name>
<keyword evidence="1" id="KW-0963">Cytoplasm</keyword>
<reference evidence="4" key="1">
    <citation type="submission" date="2018-05" db="EMBL/GenBank/DDBJ databases">
        <authorList>
            <person name="Lanie J.A."/>
            <person name="Ng W.-L."/>
            <person name="Kazmierczak K.M."/>
            <person name="Andrzejewski T.M."/>
            <person name="Davidsen T.M."/>
            <person name="Wayne K.J."/>
            <person name="Tettelin H."/>
            <person name="Glass J.I."/>
            <person name="Rusch D."/>
            <person name="Podicherti R."/>
            <person name="Tsui H.-C.T."/>
            <person name="Winkler M.E."/>
        </authorList>
    </citation>
    <scope>NUCLEOTIDE SEQUENCE</scope>
</reference>
<dbReference type="InterPro" id="IPR050229">
    <property type="entry name" value="GlpE_sulfurtransferase"/>
</dbReference>
<evidence type="ECO:0000256" key="2">
    <source>
        <dbReference type="ARBA" id="ARBA00022679"/>
    </source>
</evidence>
<dbReference type="GO" id="GO:0005737">
    <property type="term" value="C:cytoplasm"/>
    <property type="evidence" value="ECO:0007669"/>
    <property type="project" value="InterPro"/>
</dbReference>
<gene>
    <name evidence="4" type="ORF">METZ01_LOCUS41169</name>
</gene>
<dbReference type="CDD" id="cd01444">
    <property type="entry name" value="GlpE_ST"/>
    <property type="match status" value="1"/>
</dbReference>
<dbReference type="Gene3D" id="3.40.250.10">
    <property type="entry name" value="Rhodanese-like domain"/>
    <property type="match status" value="1"/>
</dbReference>
<proteinExistence type="predicted"/>
<protein>
    <recommendedName>
        <fullName evidence="3">Rhodanese domain-containing protein</fullName>
    </recommendedName>
</protein>
<dbReference type="PANTHER" id="PTHR43031">
    <property type="entry name" value="FAD-DEPENDENT OXIDOREDUCTASE"/>
    <property type="match status" value="1"/>
</dbReference>
<sequence>MSYKCISLDEAQLLLEHPDTVIVDIRDRESYEDGSIPKSINISAENIDNFLEKTDREINLLVYCYVGNSSKGASEYFVQNGFKTVFSLDGGYEEYAREK</sequence>
<accession>A0A381R9A1</accession>
<dbReference type="EMBL" id="UINC01001764">
    <property type="protein sequence ID" value="SUZ88315.1"/>
    <property type="molecule type" value="Genomic_DNA"/>
</dbReference>
<evidence type="ECO:0000313" key="4">
    <source>
        <dbReference type="EMBL" id="SUZ88315.1"/>
    </source>
</evidence>
<dbReference type="GO" id="GO:0004792">
    <property type="term" value="F:thiosulfate-cyanide sulfurtransferase activity"/>
    <property type="evidence" value="ECO:0007669"/>
    <property type="project" value="InterPro"/>
</dbReference>
<evidence type="ECO:0000259" key="3">
    <source>
        <dbReference type="PROSITE" id="PS50206"/>
    </source>
</evidence>
<dbReference type="PANTHER" id="PTHR43031:SF6">
    <property type="entry name" value="THIOSULFATE SULFURTRANSFERASE GLPE"/>
    <property type="match status" value="1"/>
</dbReference>
<dbReference type="PROSITE" id="PS50206">
    <property type="entry name" value="RHODANESE_3"/>
    <property type="match status" value="1"/>
</dbReference>
<dbReference type="InterPro" id="IPR023695">
    <property type="entry name" value="Thiosulf_sulfurTrfase"/>
</dbReference>
<dbReference type="InterPro" id="IPR036873">
    <property type="entry name" value="Rhodanese-like_dom_sf"/>
</dbReference>
<dbReference type="SMART" id="SM00450">
    <property type="entry name" value="RHOD"/>
    <property type="match status" value="1"/>
</dbReference>
<dbReference type="InterPro" id="IPR001763">
    <property type="entry name" value="Rhodanese-like_dom"/>
</dbReference>
<feature type="domain" description="Rhodanese" evidence="3">
    <location>
        <begin position="16"/>
        <end position="99"/>
    </location>
</feature>
<evidence type="ECO:0000256" key="1">
    <source>
        <dbReference type="ARBA" id="ARBA00022490"/>
    </source>
</evidence>
<dbReference type="AlphaFoldDB" id="A0A381R9A1"/>
<dbReference type="SUPFAM" id="SSF52821">
    <property type="entry name" value="Rhodanese/Cell cycle control phosphatase"/>
    <property type="match status" value="1"/>
</dbReference>
<dbReference type="Pfam" id="PF00581">
    <property type="entry name" value="Rhodanese"/>
    <property type="match status" value="1"/>
</dbReference>
<organism evidence="4">
    <name type="scientific">marine metagenome</name>
    <dbReference type="NCBI Taxonomy" id="408172"/>
    <lineage>
        <taxon>unclassified sequences</taxon>
        <taxon>metagenomes</taxon>
        <taxon>ecological metagenomes</taxon>
    </lineage>
</organism>